<keyword evidence="1" id="KW-0472">Membrane</keyword>
<reference evidence="3" key="1">
    <citation type="submission" date="2018-02" db="EMBL/GenBank/DDBJ databases">
        <authorList>
            <person name="Hausmann B."/>
        </authorList>
    </citation>
    <scope>NUCLEOTIDE SEQUENCE [LARGE SCALE GENOMIC DNA]</scope>
    <source>
        <strain evidence="3">Peat soil MAG SbF1</strain>
    </source>
</reference>
<evidence type="ECO:0000313" key="3">
    <source>
        <dbReference type="Proteomes" id="UP000238916"/>
    </source>
</evidence>
<dbReference type="Proteomes" id="UP000238916">
    <property type="component" value="Unassembled WGS sequence"/>
</dbReference>
<sequence length="42" mass="5049">MEYAVKRVAEKGVLYFCKKYMCSILAFYCMTLTRYFSSKIMM</sequence>
<feature type="transmembrane region" description="Helical" evidence="1">
    <location>
        <begin position="20"/>
        <end position="37"/>
    </location>
</feature>
<organism evidence="2 3">
    <name type="scientific">Candidatus Desulfosporosinus infrequens</name>
    <dbReference type="NCBI Taxonomy" id="2043169"/>
    <lineage>
        <taxon>Bacteria</taxon>
        <taxon>Bacillati</taxon>
        <taxon>Bacillota</taxon>
        <taxon>Clostridia</taxon>
        <taxon>Eubacteriales</taxon>
        <taxon>Desulfitobacteriaceae</taxon>
        <taxon>Desulfosporosinus</taxon>
    </lineage>
</organism>
<protein>
    <submittedName>
        <fullName evidence="2">Uncharacterized protein</fullName>
    </submittedName>
</protein>
<evidence type="ECO:0000313" key="2">
    <source>
        <dbReference type="EMBL" id="SPF34641.1"/>
    </source>
</evidence>
<dbReference type="EMBL" id="OMOF01000045">
    <property type="protein sequence ID" value="SPF34641.1"/>
    <property type="molecule type" value="Genomic_DNA"/>
</dbReference>
<keyword evidence="1" id="KW-1133">Transmembrane helix</keyword>
<gene>
    <name evidence="2" type="ORF">SBF1_1390004</name>
</gene>
<proteinExistence type="predicted"/>
<accession>A0A2U3K4R7</accession>
<evidence type="ECO:0000256" key="1">
    <source>
        <dbReference type="SAM" id="Phobius"/>
    </source>
</evidence>
<name>A0A2U3K4R7_9FIRM</name>
<dbReference type="AlphaFoldDB" id="A0A2U3K4R7"/>
<keyword evidence="1" id="KW-0812">Transmembrane</keyword>